<dbReference type="GO" id="GO:0009103">
    <property type="term" value="P:lipopolysaccharide biosynthetic process"/>
    <property type="evidence" value="ECO:0007669"/>
    <property type="project" value="UniProtKB-UniRule"/>
</dbReference>
<evidence type="ECO:0000256" key="4">
    <source>
        <dbReference type="ARBA" id="ARBA00022985"/>
    </source>
</evidence>
<sequence>MNTLIPASLRIDVDTYRGTREGVPRLLDLLDEAGVKATFFFSVGPDNMGRHLWRLVKPTFLWKMLRSKAASLYGWDILLAGTAWPGRPIGRDLGHLMRETRARGHEVGLHAWDHHAWQAHTGSWSLERLGQEFGRGLQALEDILGARVDCSAAAGWRADPRVVLAKEAFGLRYNSDCRGSALFRPRLGNGSHGTPQVPVDMPTFDEVVGPELAAGDWNSYLLKRFRPGALNVYTLHAEVEGIAFANDFRALLKAAREQGILFLTLGDRLPADPRQLPAGNLVRGSLAGRQGWLGVQA</sequence>
<dbReference type="eggNOG" id="COG0726">
    <property type="taxonomic scope" value="Bacteria"/>
</dbReference>
<dbReference type="GO" id="GO:0016020">
    <property type="term" value="C:membrane"/>
    <property type="evidence" value="ECO:0007669"/>
    <property type="project" value="GOC"/>
</dbReference>
<comment type="function">
    <text evidence="7">Catalyzes the deformylation of 4-deoxy-4-formamido-L-arabinose-phosphoundecaprenol to 4-amino-4-deoxy-L-arabinose-phosphoundecaprenol. The modified arabinose is attached to lipid A and is required for resistance to polymyxin and cationic antimicrobial peptides.</text>
</comment>
<dbReference type="InterPro" id="IPR011330">
    <property type="entry name" value="Glyco_hydro/deAcase_b/a-brl"/>
</dbReference>
<evidence type="ECO:0000313" key="10">
    <source>
        <dbReference type="Proteomes" id="UP000183046"/>
    </source>
</evidence>
<organism evidence="9 10">
    <name type="scientific">Pseudomonas oryzihabitans</name>
    <dbReference type="NCBI Taxonomy" id="47885"/>
    <lineage>
        <taxon>Bacteria</taxon>
        <taxon>Pseudomonadati</taxon>
        <taxon>Pseudomonadota</taxon>
        <taxon>Gammaproteobacteria</taxon>
        <taxon>Pseudomonadales</taxon>
        <taxon>Pseudomonadaceae</taxon>
        <taxon>Pseudomonas</taxon>
    </lineage>
</organism>
<feature type="domain" description="NodB homology" evidence="8">
    <location>
        <begin position="5"/>
        <end position="263"/>
    </location>
</feature>
<name>A0A1G5MM23_9PSED</name>
<dbReference type="HAMAP" id="MF_01870">
    <property type="entry name" value="ArnD"/>
    <property type="match status" value="1"/>
</dbReference>
<protein>
    <recommendedName>
        <fullName evidence="7">Probable 4-deoxy-4-formamido-L-arabinose-phosphoundecaprenol deformylase ArnD</fullName>
        <ecNumber evidence="7">3.5.1.n3</ecNumber>
    </recommendedName>
</protein>
<evidence type="ECO:0000256" key="6">
    <source>
        <dbReference type="ARBA" id="ARBA00023251"/>
    </source>
</evidence>
<dbReference type="GO" id="GO:0009245">
    <property type="term" value="P:lipid A biosynthetic process"/>
    <property type="evidence" value="ECO:0007669"/>
    <property type="project" value="UniProtKB-UniRule"/>
</dbReference>
<dbReference type="UniPathway" id="UPA00036">
    <property type="reaction ID" value="UER00496"/>
</dbReference>
<proteinExistence type="inferred from homology"/>
<gene>
    <name evidence="7" type="primary">arnD</name>
    <name evidence="9" type="ORF">SAMN05216279_102322</name>
</gene>
<dbReference type="Pfam" id="PF01522">
    <property type="entry name" value="Polysacc_deac_1"/>
    <property type="match status" value="1"/>
</dbReference>
<dbReference type="GO" id="GO:0036108">
    <property type="term" value="P:4-amino-4-deoxy-alpha-L-arabinopyranosyl undecaprenyl phosphate biosynthetic process"/>
    <property type="evidence" value="ECO:0007669"/>
    <property type="project" value="UniProtKB-UniRule"/>
</dbReference>
<dbReference type="Proteomes" id="UP000183046">
    <property type="component" value="Unassembled WGS sequence"/>
</dbReference>
<dbReference type="PANTHER" id="PTHR10587:SF137">
    <property type="entry name" value="4-DEOXY-4-FORMAMIDO-L-ARABINOSE-PHOSPHOUNDECAPRENOL DEFORMYLASE ARND-RELATED"/>
    <property type="match status" value="1"/>
</dbReference>
<comment type="catalytic activity">
    <reaction evidence="7">
        <text>4-deoxy-4-formamido-alpha-L-arabinopyranosyl di-trans,octa-cis-undecaprenyl phosphate + H2O = 4-amino-4-deoxy-alpha-L-arabinopyranosyl di-trans,octa-cis-undecaprenyl phosphate + formate</text>
        <dbReference type="Rhea" id="RHEA:27734"/>
        <dbReference type="ChEBI" id="CHEBI:15377"/>
        <dbReference type="ChEBI" id="CHEBI:15740"/>
        <dbReference type="ChEBI" id="CHEBI:58909"/>
        <dbReference type="ChEBI" id="CHEBI:60463"/>
        <dbReference type="EC" id="3.5.1.n3"/>
    </reaction>
</comment>
<keyword evidence="3 7" id="KW-0378">Hydrolase</keyword>
<accession>A0A1G5MM23</accession>
<keyword evidence="1 7" id="KW-0444">Lipid biosynthesis</keyword>
<dbReference type="PROSITE" id="PS51677">
    <property type="entry name" value="NODB"/>
    <property type="match status" value="1"/>
</dbReference>
<dbReference type="UniPathway" id="UPA00030"/>
<evidence type="ECO:0000256" key="2">
    <source>
        <dbReference type="ARBA" id="ARBA00022556"/>
    </source>
</evidence>
<dbReference type="InterPro" id="IPR002509">
    <property type="entry name" value="NODB_dom"/>
</dbReference>
<keyword evidence="5 7" id="KW-0443">Lipid metabolism</keyword>
<dbReference type="EC" id="3.5.1.n3" evidence="7"/>
<keyword evidence="2 7" id="KW-0441">Lipid A biosynthesis</keyword>
<comment type="pathway">
    <text evidence="7">Bacterial outer membrane biogenesis; lipopolysaccharide biosynthesis.</text>
</comment>
<comment type="pathway">
    <text evidence="7">Glycolipid biosynthesis; 4-amino-4-deoxy-alpha-L-arabinose undecaprenyl phosphate biosynthesis; 4-amino-4-deoxy-alpha-L-arabinose undecaprenyl phosphate from UDP-4-deoxy-4-formamido-beta-L-arabinose and undecaprenyl phosphate: step 2/2.</text>
</comment>
<dbReference type="AlphaFoldDB" id="A0A1G5MM23"/>
<dbReference type="InterPro" id="IPR023557">
    <property type="entry name" value="ArnD"/>
</dbReference>
<evidence type="ECO:0000313" key="9">
    <source>
        <dbReference type="EMBL" id="SCZ26183.1"/>
    </source>
</evidence>
<dbReference type="PANTHER" id="PTHR10587">
    <property type="entry name" value="GLYCOSYL TRANSFERASE-RELATED"/>
    <property type="match status" value="1"/>
</dbReference>
<dbReference type="GO" id="GO:0016811">
    <property type="term" value="F:hydrolase activity, acting on carbon-nitrogen (but not peptide) bonds, in linear amides"/>
    <property type="evidence" value="ECO:0007669"/>
    <property type="project" value="UniProtKB-UniRule"/>
</dbReference>
<evidence type="ECO:0000256" key="3">
    <source>
        <dbReference type="ARBA" id="ARBA00022801"/>
    </source>
</evidence>
<evidence type="ECO:0000256" key="7">
    <source>
        <dbReference type="HAMAP-Rule" id="MF_01870"/>
    </source>
</evidence>
<dbReference type="Gene3D" id="3.20.20.370">
    <property type="entry name" value="Glycoside hydrolase/deacetylase"/>
    <property type="match status" value="1"/>
</dbReference>
<keyword evidence="4 7" id="KW-0448">Lipopolysaccharide biosynthesis</keyword>
<dbReference type="SUPFAM" id="SSF88713">
    <property type="entry name" value="Glycoside hydrolase/deacetylase"/>
    <property type="match status" value="1"/>
</dbReference>
<dbReference type="STRING" id="237610.BJP27_15090"/>
<dbReference type="EMBL" id="FMWB01000002">
    <property type="protein sequence ID" value="SCZ26183.1"/>
    <property type="molecule type" value="Genomic_DNA"/>
</dbReference>
<dbReference type="NCBIfam" id="NF011923">
    <property type="entry name" value="PRK15394.1"/>
    <property type="match status" value="1"/>
</dbReference>
<reference evidence="10" key="1">
    <citation type="submission" date="2016-10" db="EMBL/GenBank/DDBJ databases">
        <authorList>
            <person name="de Groot N.N."/>
        </authorList>
    </citation>
    <scope>NUCLEOTIDE SEQUENCE [LARGE SCALE GENOMIC DNA]</scope>
    <source>
        <strain evidence="10">DSM 15758</strain>
    </source>
</reference>
<dbReference type="InterPro" id="IPR050248">
    <property type="entry name" value="Polysacc_deacetylase_ArnD"/>
</dbReference>
<comment type="similarity">
    <text evidence="7">Belongs to the polysaccharide deacetylase family. ArnD deformylase subfamily.</text>
</comment>
<evidence type="ECO:0000259" key="8">
    <source>
        <dbReference type="PROSITE" id="PS51677"/>
    </source>
</evidence>
<comment type="caution">
    <text evidence="9">The sequence shown here is derived from an EMBL/GenBank/DDBJ whole genome shotgun (WGS) entry which is preliminary data.</text>
</comment>
<evidence type="ECO:0000256" key="5">
    <source>
        <dbReference type="ARBA" id="ARBA00023098"/>
    </source>
</evidence>
<keyword evidence="6 7" id="KW-0046">Antibiotic resistance</keyword>
<dbReference type="GO" id="GO:0046677">
    <property type="term" value="P:response to antibiotic"/>
    <property type="evidence" value="ECO:0007669"/>
    <property type="project" value="UniProtKB-KW"/>
</dbReference>
<evidence type="ECO:0000256" key="1">
    <source>
        <dbReference type="ARBA" id="ARBA00022516"/>
    </source>
</evidence>